<name>A0A409W7Z5_9AGAR</name>
<dbReference type="AlphaFoldDB" id="A0A409W7Z5"/>
<comment type="caution">
    <text evidence="2">The sequence shown here is derived from an EMBL/GenBank/DDBJ whole genome shotgun (WGS) entry which is preliminary data.</text>
</comment>
<proteinExistence type="predicted"/>
<feature type="region of interest" description="Disordered" evidence="1">
    <location>
        <begin position="1"/>
        <end position="27"/>
    </location>
</feature>
<protein>
    <submittedName>
        <fullName evidence="2">Uncharacterized protein</fullName>
    </submittedName>
</protein>
<sequence>MTSSPCSPRLRYSTPAQAEQKTSWTAQSRIPASTELYKVLSSFNLEETRRALGTLSKLYATPVKGTEVQTAPAEEREDQADHERVDPSQSSAAILLAST</sequence>
<evidence type="ECO:0000313" key="3">
    <source>
        <dbReference type="Proteomes" id="UP000284706"/>
    </source>
</evidence>
<evidence type="ECO:0000256" key="1">
    <source>
        <dbReference type="SAM" id="MobiDB-lite"/>
    </source>
</evidence>
<dbReference type="InParanoid" id="A0A409W7Z5"/>
<keyword evidence="3" id="KW-1185">Reference proteome</keyword>
<accession>A0A409W7Z5</accession>
<dbReference type="OrthoDB" id="272987at2759"/>
<feature type="region of interest" description="Disordered" evidence="1">
    <location>
        <begin position="65"/>
        <end position="99"/>
    </location>
</feature>
<evidence type="ECO:0000313" key="2">
    <source>
        <dbReference type="EMBL" id="PPQ74483.1"/>
    </source>
</evidence>
<dbReference type="Proteomes" id="UP000284706">
    <property type="component" value="Unassembled WGS sequence"/>
</dbReference>
<feature type="compositionally biased region" description="Polar residues" evidence="1">
    <location>
        <begin position="14"/>
        <end position="27"/>
    </location>
</feature>
<feature type="compositionally biased region" description="Polar residues" evidence="1">
    <location>
        <begin position="87"/>
        <end position="99"/>
    </location>
</feature>
<organism evidence="2 3">
    <name type="scientific">Gymnopilus dilepis</name>
    <dbReference type="NCBI Taxonomy" id="231916"/>
    <lineage>
        <taxon>Eukaryota</taxon>
        <taxon>Fungi</taxon>
        <taxon>Dikarya</taxon>
        <taxon>Basidiomycota</taxon>
        <taxon>Agaricomycotina</taxon>
        <taxon>Agaricomycetes</taxon>
        <taxon>Agaricomycetidae</taxon>
        <taxon>Agaricales</taxon>
        <taxon>Agaricineae</taxon>
        <taxon>Hymenogastraceae</taxon>
        <taxon>Gymnopilus</taxon>
    </lineage>
</organism>
<gene>
    <name evidence="2" type="ORF">CVT26_001400</name>
</gene>
<dbReference type="STRING" id="231916.A0A409W7Z5"/>
<reference evidence="2 3" key="1">
    <citation type="journal article" date="2018" name="Evol. Lett.">
        <title>Horizontal gene cluster transfer increased hallucinogenic mushroom diversity.</title>
        <authorList>
            <person name="Reynolds H.T."/>
            <person name="Vijayakumar V."/>
            <person name="Gluck-Thaler E."/>
            <person name="Korotkin H.B."/>
            <person name="Matheny P.B."/>
            <person name="Slot J.C."/>
        </authorList>
    </citation>
    <scope>NUCLEOTIDE SEQUENCE [LARGE SCALE GENOMIC DNA]</scope>
    <source>
        <strain evidence="2 3">SRW20</strain>
    </source>
</reference>
<dbReference type="EMBL" id="NHYE01005337">
    <property type="protein sequence ID" value="PPQ74483.1"/>
    <property type="molecule type" value="Genomic_DNA"/>
</dbReference>